<name>A0AAW2BZ10_9ROSI</name>
<protein>
    <submittedName>
        <fullName evidence="1">Uncharacterized protein</fullName>
    </submittedName>
</protein>
<sequence>MSMSGSLKKRDPTQCFCSEKPILVVSWTPENLGRRFYRLQEEREETAHLPGAVSSDKWNATLLDASFGWPNRWGENGSLGG</sequence>
<keyword evidence="2" id="KW-1185">Reference proteome</keyword>
<comment type="caution">
    <text evidence="1">The sequence shown here is derived from an EMBL/GenBank/DDBJ whole genome shotgun (WGS) entry which is preliminary data.</text>
</comment>
<proteinExistence type="predicted"/>
<evidence type="ECO:0000313" key="2">
    <source>
        <dbReference type="Proteomes" id="UP001459277"/>
    </source>
</evidence>
<dbReference type="AlphaFoldDB" id="A0AAW2BZ10"/>
<gene>
    <name evidence="1" type="ORF">SO802_026231</name>
</gene>
<reference evidence="1 2" key="1">
    <citation type="submission" date="2024-01" db="EMBL/GenBank/DDBJ databases">
        <title>A telomere-to-telomere, gap-free genome of sweet tea (Lithocarpus litseifolius).</title>
        <authorList>
            <person name="Zhou J."/>
        </authorList>
    </citation>
    <scope>NUCLEOTIDE SEQUENCE [LARGE SCALE GENOMIC DNA]</scope>
    <source>
        <strain evidence="1">Zhou-2022a</strain>
        <tissue evidence="1">Leaf</tissue>
    </source>
</reference>
<organism evidence="1 2">
    <name type="scientific">Lithocarpus litseifolius</name>
    <dbReference type="NCBI Taxonomy" id="425828"/>
    <lineage>
        <taxon>Eukaryota</taxon>
        <taxon>Viridiplantae</taxon>
        <taxon>Streptophyta</taxon>
        <taxon>Embryophyta</taxon>
        <taxon>Tracheophyta</taxon>
        <taxon>Spermatophyta</taxon>
        <taxon>Magnoliopsida</taxon>
        <taxon>eudicotyledons</taxon>
        <taxon>Gunneridae</taxon>
        <taxon>Pentapetalae</taxon>
        <taxon>rosids</taxon>
        <taxon>fabids</taxon>
        <taxon>Fagales</taxon>
        <taxon>Fagaceae</taxon>
        <taxon>Lithocarpus</taxon>
    </lineage>
</organism>
<evidence type="ECO:0000313" key="1">
    <source>
        <dbReference type="EMBL" id="KAK9991246.1"/>
    </source>
</evidence>
<accession>A0AAW2BZ10</accession>
<dbReference type="EMBL" id="JAZDWU010000009">
    <property type="protein sequence ID" value="KAK9991246.1"/>
    <property type="molecule type" value="Genomic_DNA"/>
</dbReference>
<dbReference type="Proteomes" id="UP001459277">
    <property type="component" value="Unassembled WGS sequence"/>
</dbReference>